<dbReference type="AlphaFoldDB" id="A0A9Q1QU46"/>
<feature type="domain" description="LOB" evidence="3">
    <location>
        <begin position="9"/>
        <end position="110"/>
    </location>
</feature>
<accession>A0A9Q1QU46</accession>
<dbReference type="EMBL" id="JAKOGI010000005">
    <property type="protein sequence ID" value="KAJ8452370.1"/>
    <property type="molecule type" value="Genomic_DNA"/>
</dbReference>
<comment type="caution">
    <text evidence="4">The sequence shown here is derived from an EMBL/GenBank/DDBJ whole genome shotgun (WGS) entry which is preliminary data.</text>
</comment>
<feature type="compositionally biased region" description="Low complexity" evidence="2">
    <location>
        <begin position="161"/>
        <end position="176"/>
    </location>
</feature>
<proteinExistence type="inferred from homology"/>
<dbReference type="Pfam" id="PF03195">
    <property type="entry name" value="LOB"/>
    <property type="match status" value="1"/>
</dbReference>
<dbReference type="PANTHER" id="PTHR31301:SF21">
    <property type="entry name" value="LOB DOMAIN-CONTAINING PROTEIN 27-RELATED"/>
    <property type="match status" value="1"/>
</dbReference>
<evidence type="ECO:0000313" key="4">
    <source>
        <dbReference type="EMBL" id="KAJ8452370.1"/>
    </source>
</evidence>
<evidence type="ECO:0000259" key="3">
    <source>
        <dbReference type="PROSITE" id="PS50891"/>
    </source>
</evidence>
<dbReference type="InterPro" id="IPR004883">
    <property type="entry name" value="LOB"/>
</dbReference>
<keyword evidence="5" id="KW-1185">Reference proteome</keyword>
<evidence type="ECO:0000313" key="5">
    <source>
        <dbReference type="Proteomes" id="UP001153076"/>
    </source>
</evidence>
<feature type="region of interest" description="Disordered" evidence="2">
    <location>
        <begin position="146"/>
        <end position="177"/>
    </location>
</feature>
<evidence type="ECO:0000256" key="1">
    <source>
        <dbReference type="ARBA" id="ARBA00005474"/>
    </source>
</evidence>
<protein>
    <recommendedName>
        <fullName evidence="3">LOB domain-containing protein</fullName>
    </recommendedName>
</protein>
<dbReference type="PROSITE" id="PS50891">
    <property type="entry name" value="LOB"/>
    <property type="match status" value="1"/>
</dbReference>
<comment type="similarity">
    <text evidence="1">Belongs to the LOB domain-containing protein family.</text>
</comment>
<organism evidence="4 5">
    <name type="scientific">Carnegiea gigantea</name>
    <dbReference type="NCBI Taxonomy" id="171969"/>
    <lineage>
        <taxon>Eukaryota</taxon>
        <taxon>Viridiplantae</taxon>
        <taxon>Streptophyta</taxon>
        <taxon>Embryophyta</taxon>
        <taxon>Tracheophyta</taxon>
        <taxon>Spermatophyta</taxon>
        <taxon>Magnoliopsida</taxon>
        <taxon>eudicotyledons</taxon>
        <taxon>Gunneridae</taxon>
        <taxon>Pentapetalae</taxon>
        <taxon>Caryophyllales</taxon>
        <taxon>Cactineae</taxon>
        <taxon>Cactaceae</taxon>
        <taxon>Cactoideae</taxon>
        <taxon>Echinocereeae</taxon>
        <taxon>Carnegiea</taxon>
    </lineage>
</organism>
<gene>
    <name evidence="4" type="ORF">Cgig2_006175</name>
</gene>
<evidence type="ECO:0000256" key="2">
    <source>
        <dbReference type="SAM" id="MobiDB-lite"/>
    </source>
</evidence>
<dbReference type="OrthoDB" id="1893065at2759"/>
<name>A0A9Q1QU46_9CARY</name>
<reference evidence="4" key="1">
    <citation type="submission" date="2022-04" db="EMBL/GenBank/DDBJ databases">
        <title>Carnegiea gigantea Genome sequencing and assembly v2.</title>
        <authorList>
            <person name="Copetti D."/>
            <person name="Sanderson M.J."/>
            <person name="Burquez A."/>
            <person name="Wojciechowski M.F."/>
        </authorList>
    </citation>
    <scope>NUCLEOTIDE SEQUENCE</scope>
    <source>
        <strain evidence="4">SGP5-SGP5p</strain>
        <tissue evidence="4">Aerial part</tissue>
    </source>
</reference>
<dbReference type="PANTHER" id="PTHR31301">
    <property type="entry name" value="LOB DOMAIN-CONTAINING PROTEIN 4-RELATED"/>
    <property type="match status" value="1"/>
</dbReference>
<sequence>MTLRGNTGQACAACKYQRRKCTPECPLAPYFPPDQPKMFRNVHRLFGVKKIQKLLEDIPPSQHNEAMSSIIYQAEIRDRFPVFGCVEVIQLLRAQIRQCEEELYTVHGMLAMYRHQHDQQNQQLQLGMAPSSANNDAPLLYLQNPPAVPQHYSPDNAIPFSQNYSDSSSNSPNNSSYLGAKETLVNSLWIQHPYGNDSNNSDNDNTMPIQPHLLISHSQVQQEAFQDYDEMHPYFDAIDDRQSYIDSHEACDSSPESSLKDPTQCIEHVAENELKTAAGCFSLTSFN</sequence>
<dbReference type="Proteomes" id="UP001153076">
    <property type="component" value="Unassembled WGS sequence"/>
</dbReference>